<dbReference type="InterPro" id="IPR041508">
    <property type="entry name" value="TcC-like_repeat"/>
</dbReference>
<protein>
    <submittedName>
        <fullName evidence="1">YD repeat protein</fullName>
    </submittedName>
</protein>
<dbReference type="PANTHER" id="PTHR32305:SF15">
    <property type="entry name" value="PROTEIN RHSA-RELATED"/>
    <property type="match status" value="1"/>
</dbReference>
<evidence type="ECO:0000313" key="2">
    <source>
        <dbReference type="Proteomes" id="UP000000770"/>
    </source>
</evidence>
<accession>A9L052</accession>
<evidence type="ECO:0000313" key="1">
    <source>
        <dbReference type="EMBL" id="ABX47781.1"/>
    </source>
</evidence>
<dbReference type="InterPro" id="IPR050708">
    <property type="entry name" value="T6SS_VgrG/RHS"/>
</dbReference>
<reference evidence="1 2" key="1">
    <citation type="submission" date="2007-11" db="EMBL/GenBank/DDBJ databases">
        <title>Complete sequence of chromosome of Shewanella baltica OS195.</title>
        <authorList>
            <consortium name="US DOE Joint Genome Institute"/>
            <person name="Copeland A."/>
            <person name="Lucas S."/>
            <person name="Lapidus A."/>
            <person name="Barry K."/>
            <person name="Glavina del Rio T."/>
            <person name="Dalin E."/>
            <person name="Tice H."/>
            <person name="Pitluck S."/>
            <person name="Chain P."/>
            <person name="Malfatti S."/>
            <person name="Shin M."/>
            <person name="Vergez L."/>
            <person name="Schmutz J."/>
            <person name="Larimer F."/>
            <person name="Land M."/>
            <person name="Hauser L."/>
            <person name="Kyrpides N."/>
            <person name="Kim E."/>
            <person name="Brettar I."/>
            <person name="Rodrigues J."/>
            <person name="Konstantinidis K."/>
            <person name="Klappenbach J."/>
            <person name="Hofle M."/>
            <person name="Tiedje J."/>
            <person name="Richardson P."/>
        </authorList>
    </citation>
    <scope>NUCLEOTIDE SEQUENCE [LARGE SCALE GENOMIC DNA]</scope>
    <source>
        <strain evidence="1 2">OS195</strain>
    </source>
</reference>
<organism evidence="1 2">
    <name type="scientific">Shewanella baltica (strain OS195)</name>
    <dbReference type="NCBI Taxonomy" id="399599"/>
    <lineage>
        <taxon>Bacteria</taxon>
        <taxon>Pseudomonadati</taxon>
        <taxon>Pseudomonadota</taxon>
        <taxon>Gammaproteobacteria</taxon>
        <taxon>Alteromonadales</taxon>
        <taxon>Shewanellaceae</taxon>
        <taxon>Shewanella</taxon>
    </lineage>
</organism>
<dbReference type="Proteomes" id="UP000000770">
    <property type="component" value="Chromosome"/>
</dbReference>
<dbReference type="EMBL" id="CP000891">
    <property type="protein sequence ID" value="ABX47781.1"/>
    <property type="molecule type" value="Genomic_DNA"/>
</dbReference>
<dbReference type="NCBIfam" id="TIGR03696">
    <property type="entry name" value="Rhs_assc_core"/>
    <property type="match status" value="1"/>
</dbReference>
<dbReference type="InterPro" id="IPR022385">
    <property type="entry name" value="Rhs_assc_core"/>
</dbReference>
<gene>
    <name evidence="1" type="ordered locus">Sbal195_0603</name>
</gene>
<name>A9L052_SHEB9</name>
<dbReference type="Gene3D" id="2.180.10.10">
    <property type="entry name" value="RHS repeat-associated core"/>
    <property type="match status" value="1"/>
</dbReference>
<dbReference type="AlphaFoldDB" id="A9L052"/>
<sequence length="962" mass="107306">MRPNMIKSLFSKTPSVKVLDNRGLTVSDIAYHRHPDLPQVTNERITRYQYDDSGLLEQSADARLHDAGLVNAIYLRDLTGSVLCTQSVDSGITIALNDAAGRPLVMVSNISTNDDGTDDRSQAVTRTWQYEDVTKLGRPLSVTERRNGEAARITERFVYADNTSAEKALNLAGMCVSHYDTAGLVQTDSIALNGVPLSVSRRLIKEADNPDVITDWQGDNTSAWNRLLAAESFTTLSTADAHGAVLSTTDAKGHVQRVEYNVAGLLSGSWLRVKGGAEQVMVKSLTYSAAGQKLREEHGNGVVTTYTYEPQTQRLIGIKTERPSGHASGAKVLQDLRYEYDPVGNVLNIHNDAEETRFWRNQKVVPENTYTYDSLYQLVSATGREMASAGAQDSHLPRATSPLSTDNAAYTNYSRTYTYDSAGNLIQISHSSPAINNRYTTDITVSDRSNRGVLSTLTKSPSEVDALFTAGGQQKQLQLGQSLIWTPRNELLKVTPVARVEMTDDSESYRYDGSSQRILKVSTQKTNNSMQTQRVVYLPGVELRTTTSGSKEKESLQVISVSEAGRAQVRVLHWAVGKPADLSNDSVRYSYDNLTGSSTLELDADGNLISMEEYYPYGGTAVWASRSAVEADYRTVRYSGKERDATGLYYYGYRYYQPWVGRWLSSDPAGTIDGLNLFRMCSNNPVMFADSDGLVGEPVAAYGFGTRIKLKENITTLGDIPITIDQLNRNLGINDFHYTTLSTVKDNISSGSKIEGASTIEGRIPKKEDNALYLDVAAEVALTQKWARFLLQNFKKIDMQERITSKLNAYRSFWSWLTGGAKKINQYIQKNTRIENQLAYEIKNKDAVNLLEQFSKSKEPLCLTDPDQNAFLHDIVTRDFFRQTSKLGLEFFIQSNIDIHFTHLIPTEGTFFTDSEANERPYRKLEHRTSGDAEAITFSEYRHAQKLINNRDSPTRISFKKL</sequence>
<proteinExistence type="predicted"/>
<dbReference type="KEGG" id="sbn:Sbal195_0603"/>
<dbReference type="PANTHER" id="PTHR32305">
    <property type="match status" value="1"/>
</dbReference>
<dbReference type="Pfam" id="PF18807">
    <property type="entry name" value="TTc_toxin_rep"/>
    <property type="match status" value="1"/>
</dbReference>
<dbReference type="HOGENOM" id="CLU_010688_0_1_6"/>